<feature type="domain" description="Methyltransferase" evidence="2">
    <location>
        <begin position="46"/>
        <end position="140"/>
    </location>
</feature>
<dbReference type="PANTHER" id="PTHR43861">
    <property type="entry name" value="TRANS-ACONITATE 2-METHYLTRANSFERASE-RELATED"/>
    <property type="match status" value="1"/>
</dbReference>
<name>A0A1V4IL02_9CLOT</name>
<keyword evidence="1 3" id="KW-0808">Transferase</keyword>
<dbReference type="GO" id="GO:0032259">
    <property type="term" value="P:methylation"/>
    <property type="evidence" value="ECO:0007669"/>
    <property type="project" value="UniProtKB-KW"/>
</dbReference>
<comment type="caution">
    <text evidence="3">The sequence shown here is derived from an EMBL/GenBank/DDBJ whole genome shotgun (WGS) entry which is preliminary data.</text>
</comment>
<reference evidence="3 4" key="1">
    <citation type="submission" date="2017-03" db="EMBL/GenBank/DDBJ databases">
        <title>Genome sequence of Clostridium chromiireducens DSM 23318.</title>
        <authorList>
            <person name="Poehlein A."/>
            <person name="Daniel R."/>
        </authorList>
    </citation>
    <scope>NUCLEOTIDE SEQUENCE [LARGE SCALE GENOMIC DNA]</scope>
    <source>
        <strain evidence="3 4">DSM 23318</strain>
    </source>
</reference>
<dbReference type="InterPro" id="IPR029063">
    <property type="entry name" value="SAM-dependent_MTases_sf"/>
</dbReference>
<keyword evidence="3" id="KW-0489">Methyltransferase</keyword>
<dbReference type="GO" id="GO:0008168">
    <property type="term" value="F:methyltransferase activity"/>
    <property type="evidence" value="ECO:0007669"/>
    <property type="project" value="UniProtKB-KW"/>
</dbReference>
<dbReference type="InterPro" id="IPR016461">
    <property type="entry name" value="COMT-like"/>
</dbReference>
<dbReference type="SUPFAM" id="SSF53335">
    <property type="entry name" value="S-adenosyl-L-methionine-dependent methyltransferases"/>
    <property type="match status" value="1"/>
</dbReference>
<evidence type="ECO:0000259" key="2">
    <source>
        <dbReference type="Pfam" id="PF13649"/>
    </source>
</evidence>
<sequence>MGIEQMSDFFTTRVDGYDEHMLDKVEGCKEGYVKMAELLPKDADEILDLGCGTGLELDEIFKSMPFIHVTGIDLTQAMLEQLKHKHPDKNLSLINANYFDYDFGTCKYDAAISFQTMHHFSHEDKIKLYSKIFNSLKTHGCYIECDYMVESQEEENFYYRENKRIRKEQGVPDGEFYHYDTPCTIDNQIMMLSKAGFKTVKMNFRVGNSTIVIAKK</sequence>
<accession>A0A1V4IL02</accession>
<organism evidence="3 4">
    <name type="scientific">Clostridium chromiireducens</name>
    <dbReference type="NCBI Taxonomy" id="225345"/>
    <lineage>
        <taxon>Bacteria</taxon>
        <taxon>Bacillati</taxon>
        <taxon>Bacillota</taxon>
        <taxon>Clostridia</taxon>
        <taxon>Eubacteriales</taxon>
        <taxon>Clostridiaceae</taxon>
        <taxon>Clostridium</taxon>
    </lineage>
</organism>
<keyword evidence="4" id="KW-1185">Reference proteome</keyword>
<dbReference type="RefSeq" id="WP_079440704.1">
    <property type="nucleotide sequence ID" value="NZ_MZGT01000042.1"/>
</dbReference>
<protein>
    <submittedName>
        <fullName evidence="3">tRNA (Cmo5U34)-methyltransferase</fullName>
    </submittedName>
</protein>
<dbReference type="CDD" id="cd02440">
    <property type="entry name" value="AdoMet_MTases"/>
    <property type="match status" value="1"/>
</dbReference>
<dbReference type="STRING" id="225345.CLCHR_30900"/>
<evidence type="ECO:0000256" key="1">
    <source>
        <dbReference type="ARBA" id="ARBA00022679"/>
    </source>
</evidence>
<dbReference type="InterPro" id="IPR041698">
    <property type="entry name" value="Methyltransf_25"/>
</dbReference>
<dbReference type="OrthoDB" id="465705at2"/>
<dbReference type="EMBL" id="MZGT01000042">
    <property type="protein sequence ID" value="OPJ60157.1"/>
    <property type="molecule type" value="Genomic_DNA"/>
</dbReference>
<dbReference type="Pfam" id="PF13649">
    <property type="entry name" value="Methyltransf_25"/>
    <property type="match status" value="1"/>
</dbReference>
<dbReference type="AlphaFoldDB" id="A0A1V4IL02"/>
<proteinExistence type="predicted"/>
<gene>
    <name evidence="3" type="primary">cmoA</name>
    <name evidence="3" type="ORF">CLCHR_30900</name>
</gene>
<dbReference type="Proteomes" id="UP000191056">
    <property type="component" value="Unassembled WGS sequence"/>
</dbReference>
<dbReference type="Gene3D" id="3.40.50.150">
    <property type="entry name" value="Vaccinia Virus protein VP39"/>
    <property type="match status" value="1"/>
</dbReference>
<dbReference type="PROSITE" id="PS51683">
    <property type="entry name" value="SAM_OMT_II"/>
    <property type="match status" value="1"/>
</dbReference>
<evidence type="ECO:0000313" key="4">
    <source>
        <dbReference type="Proteomes" id="UP000191056"/>
    </source>
</evidence>
<evidence type="ECO:0000313" key="3">
    <source>
        <dbReference type="EMBL" id="OPJ60157.1"/>
    </source>
</evidence>